<dbReference type="EMBL" id="CAXKWB010042602">
    <property type="protein sequence ID" value="CAL4158157.1"/>
    <property type="molecule type" value="Genomic_DNA"/>
</dbReference>
<feature type="non-terminal residue" evidence="1">
    <location>
        <position position="1"/>
    </location>
</feature>
<keyword evidence="2" id="KW-1185">Reference proteome</keyword>
<dbReference type="AlphaFoldDB" id="A0AAV2S4A0"/>
<comment type="caution">
    <text evidence="1">The sequence shown here is derived from an EMBL/GenBank/DDBJ whole genome shotgun (WGS) entry which is preliminary data.</text>
</comment>
<sequence length="128" mass="13219">RLLAASGRWYKHGTVSRGGIVPPSPRHRSPAAVTAASATALSLHNTRCCGLTQSDPCDIVLAQTAINNASVVRVVPSGVSGVGVGVGRSDQPPEGKFVYSATTAGGRACARRNTDSSIPQMHCLIQLN</sequence>
<protein>
    <submittedName>
        <fullName evidence="1">Uncharacterized protein</fullName>
    </submittedName>
</protein>
<gene>
    <name evidence="1" type="ORF">MNOR_LOCUS32043</name>
</gene>
<evidence type="ECO:0000313" key="1">
    <source>
        <dbReference type="EMBL" id="CAL4158157.1"/>
    </source>
</evidence>
<evidence type="ECO:0000313" key="2">
    <source>
        <dbReference type="Proteomes" id="UP001497623"/>
    </source>
</evidence>
<dbReference type="Proteomes" id="UP001497623">
    <property type="component" value="Unassembled WGS sequence"/>
</dbReference>
<proteinExistence type="predicted"/>
<accession>A0AAV2S4A0</accession>
<name>A0AAV2S4A0_MEGNR</name>
<organism evidence="1 2">
    <name type="scientific">Meganyctiphanes norvegica</name>
    <name type="common">Northern krill</name>
    <name type="synonym">Thysanopoda norvegica</name>
    <dbReference type="NCBI Taxonomy" id="48144"/>
    <lineage>
        <taxon>Eukaryota</taxon>
        <taxon>Metazoa</taxon>
        <taxon>Ecdysozoa</taxon>
        <taxon>Arthropoda</taxon>
        <taxon>Crustacea</taxon>
        <taxon>Multicrustacea</taxon>
        <taxon>Malacostraca</taxon>
        <taxon>Eumalacostraca</taxon>
        <taxon>Eucarida</taxon>
        <taxon>Euphausiacea</taxon>
        <taxon>Euphausiidae</taxon>
        <taxon>Meganyctiphanes</taxon>
    </lineage>
</organism>
<reference evidence="1 2" key="1">
    <citation type="submission" date="2024-05" db="EMBL/GenBank/DDBJ databases">
        <authorList>
            <person name="Wallberg A."/>
        </authorList>
    </citation>
    <scope>NUCLEOTIDE SEQUENCE [LARGE SCALE GENOMIC DNA]</scope>
</reference>